<reference evidence="2 3" key="1">
    <citation type="submission" date="2021-01" db="EMBL/GenBank/DDBJ databases">
        <title>Actinoplanes sp. nov. LDG1-06 isolated from lichen.</title>
        <authorList>
            <person name="Saeng-In P."/>
            <person name="Phongsopitanun W."/>
            <person name="Kanchanasin P."/>
            <person name="Yuki M."/>
            <person name="Kudo T."/>
            <person name="Ohkuma M."/>
            <person name="Tanasupawat S."/>
        </authorList>
    </citation>
    <scope>NUCLEOTIDE SEQUENCE [LARGE SCALE GENOMIC DNA]</scope>
    <source>
        <strain evidence="2 3">LDG1-06</strain>
    </source>
</reference>
<feature type="domain" description="Methyltransferase type 11" evidence="1">
    <location>
        <begin position="51"/>
        <end position="141"/>
    </location>
</feature>
<keyword evidence="3" id="KW-1185">Reference proteome</keyword>
<name>A0ABS2AJA7_9ACTN</name>
<dbReference type="InterPro" id="IPR029063">
    <property type="entry name" value="SAM-dependent_MTases_sf"/>
</dbReference>
<evidence type="ECO:0000259" key="1">
    <source>
        <dbReference type="Pfam" id="PF08241"/>
    </source>
</evidence>
<dbReference type="Gene3D" id="3.40.50.150">
    <property type="entry name" value="Vaccinia Virus protein VP39"/>
    <property type="match status" value="1"/>
</dbReference>
<proteinExistence type="predicted"/>
<accession>A0ABS2AJA7</accession>
<gene>
    <name evidence="2" type="ORF">JIG36_30565</name>
</gene>
<organism evidence="2 3">
    <name type="scientific">Paractinoplanes ovalisporus</name>
    <dbReference type="NCBI Taxonomy" id="2810368"/>
    <lineage>
        <taxon>Bacteria</taxon>
        <taxon>Bacillati</taxon>
        <taxon>Actinomycetota</taxon>
        <taxon>Actinomycetes</taxon>
        <taxon>Micromonosporales</taxon>
        <taxon>Micromonosporaceae</taxon>
        <taxon>Paractinoplanes</taxon>
    </lineage>
</organism>
<dbReference type="EMBL" id="JAENHP010000012">
    <property type="protein sequence ID" value="MBM2619863.1"/>
    <property type="molecule type" value="Genomic_DNA"/>
</dbReference>
<keyword evidence="2" id="KW-0489">Methyltransferase</keyword>
<evidence type="ECO:0000313" key="2">
    <source>
        <dbReference type="EMBL" id="MBM2619863.1"/>
    </source>
</evidence>
<dbReference type="Pfam" id="PF08241">
    <property type="entry name" value="Methyltransf_11"/>
    <property type="match status" value="1"/>
</dbReference>
<dbReference type="RefSeq" id="WP_203379846.1">
    <property type="nucleotide sequence ID" value="NZ_JAENHP010000012.1"/>
</dbReference>
<dbReference type="SUPFAM" id="SSF53335">
    <property type="entry name" value="S-adenosyl-L-methionine-dependent methyltransferases"/>
    <property type="match status" value="1"/>
</dbReference>
<dbReference type="Proteomes" id="UP000632138">
    <property type="component" value="Unassembled WGS sequence"/>
</dbReference>
<protein>
    <submittedName>
        <fullName evidence="2">Methyltransferase domain-containing protein</fullName>
    </submittedName>
</protein>
<dbReference type="GO" id="GO:0032259">
    <property type="term" value="P:methylation"/>
    <property type="evidence" value="ECO:0007669"/>
    <property type="project" value="UniProtKB-KW"/>
</dbReference>
<dbReference type="PANTHER" id="PTHR42912:SF80">
    <property type="entry name" value="METHYLTRANSFERASE DOMAIN-CONTAINING PROTEIN"/>
    <property type="match status" value="1"/>
</dbReference>
<dbReference type="PANTHER" id="PTHR42912">
    <property type="entry name" value="METHYLTRANSFERASE"/>
    <property type="match status" value="1"/>
</dbReference>
<dbReference type="InterPro" id="IPR013216">
    <property type="entry name" value="Methyltransf_11"/>
</dbReference>
<comment type="caution">
    <text evidence="2">The sequence shown here is derived from an EMBL/GenBank/DDBJ whole genome shotgun (WGS) entry which is preliminary data.</text>
</comment>
<sequence>MTTPRARAEAQYASTTSNLTARIAIYDHRTNPQDWYTWLAERLPLRGDVIEVGAGTGELWNRVDPSGYDMRLTLVDFSPVMCERLRSVPGATVLREDAASLPFPDASFDLLIANHMLYHLDDPEAALREFARVLRPGGRLAMGLNGTGHLAELSEIGPAIGRPDHTLRPAHNGITVASATAYVQTLFEHVGVESYPSSLDIPDVEPVLLYLASQDRPPLTPDEEAAVRDFVESRIAADGAFRVRQNAVLITASR</sequence>
<dbReference type="InterPro" id="IPR050508">
    <property type="entry name" value="Methyltransf_Superfamily"/>
</dbReference>
<dbReference type="CDD" id="cd02440">
    <property type="entry name" value="AdoMet_MTases"/>
    <property type="match status" value="1"/>
</dbReference>
<evidence type="ECO:0000313" key="3">
    <source>
        <dbReference type="Proteomes" id="UP000632138"/>
    </source>
</evidence>
<keyword evidence="2" id="KW-0808">Transferase</keyword>
<dbReference type="GO" id="GO:0008168">
    <property type="term" value="F:methyltransferase activity"/>
    <property type="evidence" value="ECO:0007669"/>
    <property type="project" value="UniProtKB-KW"/>
</dbReference>